<comment type="caution">
    <text evidence="1">The sequence shown here is derived from an EMBL/GenBank/DDBJ whole genome shotgun (WGS) entry which is preliminary data.</text>
</comment>
<accession>A0A482XAA3</accession>
<reference evidence="1 2" key="1">
    <citation type="journal article" date="2017" name="Gigascience">
        <title>Genome sequence of the small brown planthopper, Laodelphax striatellus.</title>
        <authorList>
            <person name="Zhu J."/>
            <person name="Jiang F."/>
            <person name="Wang X."/>
            <person name="Yang P."/>
            <person name="Bao Y."/>
            <person name="Zhao W."/>
            <person name="Wang W."/>
            <person name="Lu H."/>
            <person name="Wang Q."/>
            <person name="Cui N."/>
            <person name="Li J."/>
            <person name="Chen X."/>
            <person name="Luo L."/>
            <person name="Yu J."/>
            <person name="Kang L."/>
            <person name="Cui F."/>
        </authorList>
    </citation>
    <scope>NUCLEOTIDE SEQUENCE [LARGE SCALE GENOMIC DNA]</scope>
    <source>
        <strain evidence="1">Lst14</strain>
    </source>
</reference>
<protein>
    <submittedName>
        <fullName evidence="1">Uncharacterized protein</fullName>
    </submittedName>
</protein>
<dbReference type="Proteomes" id="UP000291343">
    <property type="component" value="Unassembled WGS sequence"/>
</dbReference>
<sequence length="77" mass="8958">ILGVGKTKFEDQGWRFLDCLHSKEILSLKLENHKDRKTSPDRLDGTVCAFIYIAFPPVERKLKFIRKAHKTNHSTFS</sequence>
<dbReference type="EMBL" id="QKKF02014716">
    <property type="protein sequence ID" value="RZF42666.1"/>
    <property type="molecule type" value="Genomic_DNA"/>
</dbReference>
<evidence type="ECO:0000313" key="2">
    <source>
        <dbReference type="Proteomes" id="UP000291343"/>
    </source>
</evidence>
<name>A0A482XAA3_LAOST</name>
<organism evidence="1 2">
    <name type="scientific">Laodelphax striatellus</name>
    <name type="common">Small brown planthopper</name>
    <name type="synonym">Delphax striatella</name>
    <dbReference type="NCBI Taxonomy" id="195883"/>
    <lineage>
        <taxon>Eukaryota</taxon>
        <taxon>Metazoa</taxon>
        <taxon>Ecdysozoa</taxon>
        <taxon>Arthropoda</taxon>
        <taxon>Hexapoda</taxon>
        <taxon>Insecta</taxon>
        <taxon>Pterygota</taxon>
        <taxon>Neoptera</taxon>
        <taxon>Paraneoptera</taxon>
        <taxon>Hemiptera</taxon>
        <taxon>Auchenorrhyncha</taxon>
        <taxon>Fulgoroidea</taxon>
        <taxon>Delphacidae</taxon>
        <taxon>Criomorphinae</taxon>
        <taxon>Laodelphax</taxon>
    </lineage>
</organism>
<keyword evidence="2" id="KW-1185">Reference proteome</keyword>
<evidence type="ECO:0000313" key="1">
    <source>
        <dbReference type="EMBL" id="RZF42666.1"/>
    </source>
</evidence>
<proteinExistence type="predicted"/>
<gene>
    <name evidence="1" type="ORF">LSTR_LSTR001461</name>
</gene>
<dbReference type="AlphaFoldDB" id="A0A482XAA3"/>
<dbReference type="InParanoid" id="A0A482XAA3"/>
<feature type="non-terminal residue" evidence="1">
    <location>
        <position position="1"/>
    </location>
</feature>